<reference evidence="2 3" key="2">
    <citation type="journal article" date="2009" name="PLoS ONE">
        <title>An integrated genetic and cytogenetic map of the cucumber genome.</title>
        <authorList>
            <person name="Ren Y."/>
            <person name="Zhang Z."/>
            <person name="Liu J."/>
            <person name="Staub J.E."/>
            <person name="Han Y."/>
            <person name="Cheng Z."/>
            <person name="Li X."/>
            <person name="Lu J."/>
            <person name="Miao H."/>
            <person name="Kang H."/>
            <person name="Xie B."/>
            <person name="Gu X."/>
            <person name="Wang X."/>
            <person name="Du Y."/>
            <person name="Jin W."/>
            <person name="Huang S."/>
        </authorList>
    </citation>
    <scope>NUCLEOTIDE SEQUENCE [LARGE SCALE GENOMIC DNA]</scope>
    <source>
        <strain evidence="3">cv. 9930</strain>
    </source>
</reference>
<protein>
    <submittedName>
        <fullName evidence="2">Uncharacterized protein</fullName>
    </submittedName>
</protein>
<organism evidence="2 3">
    <name type="scientific">Cucumis sativus</name>
    <name type="common">Cucumber</name>
    <dbReference type="NCBI Taxonomy" id="3659"/>
    <lineage>
        <taxon>Eukaryota</taxon>
        <taxon>Viridiplantae</taxon>
        <taxon>Streptophyta</taxon>
        <taxon>Embryophyta</taxon>
        <taxon>Tracheophyta</taxon>
        <taxon>Spermatophyta</taxon>
        <taxon>Magnoliopsida</taxon>
        <taxon>eudicotyledons</taxon>
        <taxon>Gunneridae</taxon>
        <taxon>Pentapetalae</taxon>
        <taxon>rosids</taxon>
        <taxon>fabids</taxon>
        <taxon>Cucurbitales</taxon>
        <taxon>Cucurbitaceae</taxon>
        <taxon>Benincaseae</taxon>
        <taxon>Cucumis</taxon>
    </lineage>
</organism>
<dbReference type="EMBL" id="CM002924">
    <property type="protein sequence ID" value="KGN58276.1"/>
    <property type="molecule type" value="Genomic_DNA"/>
</dbReference>
<reference evidence="2 3" key="3">
    <citation type="journal article" date="2010" name="BMC Genomics">
        <title>Transcriptome sequencing and comparative analysis of cucumber flowers with different sex types.</title>
        <authorList>
            <person name="Guo S."/>
            <person name="Zheng Y."/>
            <person name="Joung J.G."/>
            <person name="Liu S."/>
            <person name="Zhang Z."/>
            <person name="Crasta O.R."/>
            <person name="Sobral B.W."/>
            <person name="Xu Y."/>
            <person name="Huang S."/>
            <person name="Fei Z."/>
        </authorList>
    </citation>
    <scope>NUCLEOTIDE SEQUENCE [LARGE SCALE GENOMIC DNA]</scope>
    <source>
        <strain evidence="3">cv. 9930</strain>
    </source>
</reference>
<reference evidence="2 3" key="1">
    <citation type="journal article" date="2009" name="Nat. Genet.">
        <title>The genome of the cucumber, Cucumis sativus L.</title>
        <authorList>
            <person name="Huang S."/>
            <person name="Li R."/>
            <person name="Zhang Z."/>
            <person name="Li L."/>
            <person name="Gu X."/>
            <person name="Fan W."/>
            <person name="Lucas W.J."/>
            <person name="Wang X."/>
            <person name="Xie B."/>
            <person name="Ni P."/>
            <person name="Ren Y."/>
            <person name="Zhu H."/>
            <person name="Li J."/>
            <person name="Lin K."/>
            <person name="Jin W."/>
            <person name="Fei Z."/>
            <person name="Li G."/>
            <person name="Staub J."/>
            <person name="Kilian A."/>
            <person name="van der Vossen E.A."/>
            <person name="Wu Y."/>
            <person name="Guo J."/>
            <person name="He J."/>
            <person name="Jia Z."/>
            <person name="Ren Y."/>
            <person name="Tian G."/>
            <person name="Lu Y."/>
            <person name="Ruan J."/>
            <person name="Qian W."/>
            <person name="Wang M."/>
            <person name="Huang Q."/>
            <person name="Li B."/>
            <person name="Xuan Z."/>
            <person name="Cao J."/>
            <person name="Asan"/>
            <person name="Wu Z."/>
            <person name="Zhang J."/>
            <person name="Cai Q."/>
            <person name="Bai Y."/>
            <person name="Zhao B."/>
            <person name="Han Y."/>
            <person name="Li Y."/>
            <person name="Li X."/>
            <person name="Wang S."/>
            <person name="Shi Q."/>
            <person name="Liu S."/>
            <person name="Cho W.K."/>
            <person name="Kim J.Y."/>
            <person name="Xu Y."/>
            <person name="Heller-Uszynska K."/>
            <person name="Miao H."/>
            <person name="Cheng Z."/>
            <person name="Zhang S."/>
            <person name="Wu J."/>
            <person name="Yang Y."/>
            <person name="Kang H."/>
            <person name="Li M."/>
            <person name="Liang H."/>
            <person name="Ren X."/>
            <person name="Shi Z."/>
            <person name="Wen M."/>
            <person name="Jian M."/>
            <person name="Yang H."/>
            <person name="Zhang G."/>
            <person name="Yang Z."/>
            <person name="Chen R."/>
            <person name="Liu S."/>
            <person name="Li J."/>
            <person name="Ma L."/>
            <person name="Liu H."/>
            <person name="Zhou Y."/>
            <person name="Zhao J."/>
            <person name="Fang X."/>
            <person name="Li G."/>
            <person name="Fang L."/>
            <person name="Li Y."/>
            <person name="Liu D."/>
            <person name="Zheng H."/>
            <person name="Zhang Y."/>
            <person name="Qin N."/>
            <person name="Li Z."/>
            <person name="Yang G."/>
            <person name="Yang S."/>
            <person name="Bolund L."/>
            <person name="Kristiansen K."/>
            <person name="Zheng H."/>
            <person name="Li S."/>
            <person name="Zhang X."/>
            <person name="Yang H."/>
            <person name="Wang J."/>
            <person name="Sun R."/>
            <person name="Zhang B."/>
            <person name="Jiang S."/>
            <person name="Wang J."/>
            <person name="Du Y."/>
            <person name="Li S."/>
        </authorList>
    </citation>
    <scope>NUCLEOTIDE SEQUENCE [LARGE SCALE GENOMIC DNA]</scope>
    <source>
        <strain evidence="3">cv. 9930</strain>
    </source>
</reference>
<proteinExistence type="predicted"/>
<gene>
    <name evidence="2" type="ORF">Csa_3G604120</name>
</gene>
<evidence type="ECO:0000313" key="3">
    <source>
        <dbReference type="Proteomes" id="UP000029981"/>
    </source>
</evidence>
<evidence type="ECO:0000313" key="2">
    <source>
        <dbReference type="EMBL" id="KGN58276.1"/>
    </source>
</evidence>
<reference evidence="2 3" key="4">
    <citation type="journal article" date="2011" name="BMC Genomics">
        <title>RNA-Seq improves annotation of protein-coding genes in the cucumber genome.</title>
        <authorList>
            <person name="Li Z."/>
            <person name="Zhang Z."/>
            <person name="Yan P."/>
            <person name="Huang S."/>
            <person name="Fei Z."/>
            <person name="Lin K."/>
        </authorList>
    </citation>
    <scope>NUCLEOTIDE SEQUENCE [LARGE SCALE GENOMIC DNA]</scope>
    <source>
        <strain evidence="3">cv. 9930</strain>
    </source>
</reference>
<evidence type="ECO:0000256" key="1">
    <source>
        <dbReference type="SAM" id="MobiDB-lite"/>
    </source>
</evidence>
<sequence>MWKHARLDCKKEFADKETKDVDELLSNQKARDLSGGDNVLTQALSQKDRSRIVRRVGKYVTKKKYFHTPTASKSKQSNEKKTVYVTT</sequence>
<accession>A0A0A0LDV4</accession>
<feature type="region of interest" description="Disordered" evidence="1">
    <location>
        <begin position="67"/>
        <end position="87"/>
    </location>
</feature>
<feature type="compositionally biased region" description="Basic and acidic residues" evidence="1">
    <location>
        <begin position="76"/>
        <end position="87"/>
    </location>
</feature>
<keyword evidence="3" id="KW-1185">Reference proteome</keyword>
<dbReference type="Proteomes" id="UP000029981">
    <property type="component" value="Chromosome 3"/>
</dbReference>
<dbReference type="AlphaFoldDB" id="A0A0A0LDV4"/>
<dbReference type="Gramene" id="KGN58276">
    <property type="protein sequence ID" value="KGN58276"/>
    <property type="gene ID" value="Csa_3G604120"/>
</dbReference>
<name>A0A0A0LDV4_CUCSA</name>